<proteinExistence type="predicted"/>
<name>A0ACC1Z0H1_MELAZ</name>
<accession>A0ACC1Z0H1</accession>
<evidence type="ECO:0000313" key="1">
    <source>
        <dbReference type="EMBL" id="KAJ4729470.1"/>
    </source>
</evidence>
<dbReference type="EMBL" id="CM051394">
    <property type="protein sequence ID" value="KAJ4729470.1"/>
    <property type="molecule type" value="Genomic_DNA"/>
</dbReference>
<organism evidence="1 2">
    <name type="scientific">Melia azedarach</name>
    <name type="common">Chinaberry tree</name>
    <dbReference type="NCBI Taxonomy" id="155640"/>
    <lineage>
        <taxon>Eukaryota</taxon>
        <taxon>Viridiplantae</taxon>
        <taxon>Streptophyta</taxon>
        <taxon>Embryophyta</taxon>
        <taxon>Tracheophyta</taxon>
        <taxon>Spermatophyta</taxon>
        <taxon>Magnoliopsida</taxon>
        <taxon>eudicotyledons</taxon>
        <taxon>Gunneridae</taxon>
        <taxon>Pentapetalae</taxon>
        <taxon>rosids</taxon>
        <taxon>malvids</taxon>
        <taxon>Sapindales</taxon>
        <taxon>Meliaceae</taxon>
        <taxon>Melia</taxon>
    </lineage>
</organism>
<gene>
    <name evidence="1" type="ORF">OWV82_002246</name>
</gene>
<reference evidence="1 2" key="1">
    <citation type="journal article" date="2023" name="Science">
        <title>Complex scaffold remodeling in plant triterpene biosynthesis.</title>
        <authorList>
            <person name="De La Pena R."/>
            <person name="Hodgson H."/>
            <person name="Liu J.C."/>
            <person name="Stephenson M.J."/>
            <person name="Martin A.C."/>
            <person name="Owen C."/>
            <person name="Harkess A."/>
            <person name="Leebens-Mack J."/>
            <person name="Jimenez L.E."/>
            <person name="Osbourn A."/>
            <person name="Sattely E.S."/>
        </authorList>
    </citation>
    <scope>NUCLEOTIDE SEQUENCE [LARGE SCALE GENOMIC DNA]</scope>
    <source>
        <strain evidence="2">cv. JPN11</strain>
        <tissue evidence="1">Leaf</tissue>
    </source>
</reference>
<comment type="caution">
    <text evidence="1">The sequence shown here is derived from an EMBL/GenBank/DDBJ whole genome shotgun (WGS) entry which is preliminary data.</text>
</comment>
<evidence type="ECO:0000313" key="2">
    <source>
        <dbReference type="Proteomes" id="UP001164539"/>
    </source>
</evidence>
<keyword evidence="2" id="KW-1185">Reference proteome</keyword>
<keyword evidence="1" id="KW-0472">Membrane</keyword>
<dbReference type="Proteomes" id="UP001164539">
    <property type="component" value="Chromosome 1"/>
</dbReference>
<sequence length="1156" mass="127776">MGLSKILKLSVCLAMLMVGALHLAESAVLVHFDRAPPAQSRFSTAVFQYSFKRPDGSDACKNIECSVHCELDGRILRHCPTDVIVLKNLKVDRKHDFLLNVTTSSGERNSTAYSWFIDTIPPTATILSKQNYTNAEKITIDITFSEPCTGKGGFKCVNSWNCDVMVNGPAQVQASALQIIVPKIRYSLDIIFSSKSIYGRVIIKMADNFCTDKAGNAFTRTNSSILVVRFDRRPVLVDLWMSLPAYELEINGVPRTVLATNKLEDLEIFLDFSIPIMNSTEQILNAFHLNSGNLIAMHGRSHMNSRFVFKLRDTPKTEVITLGLEAGFLVGITGTPVSPIPSLAFLYDSAKPTVGLSTSSPSVTKDPDIKVIVEFMKPVFGFEASMVEVDGGRVTRFKELSRALYSLNVQALPQHVVKISVPAGKVNDISGNLNLASNRLELKHYSSPAISTALHSFVTAGLLATSLAAAILSISSANLGAIGTLNSVGTDLVASNPSMNLHGMVGHLQVFVLSDWLSANQPIEYSETTKGLRWLIPRQKLPWRKDSASVWPNHVYLASRKLTKQYRCLSIGTSHERSYHQTGLNLTTLSCTQYELPFPIVMIDLKFGWPYGRHNISIKNAPYGLLFNSSEYFTYFLRGEPLSASNVVKKLENYTGWQDFEMNLFWLGVGGGSLLIIHFLTILFLRRRIGILAQGMLSAPRFQLFLLILMLPCISQSSAFVIRGGTTGGIITGALLLAIPAALILSVFLFLMIAIFLGSFVQYKEIRHVVMREQWHTKLWFFFTGRPATGKWFYREGLPSIFFPLFGILFENRKGPPLFVFVDENDPNTIPKWTESEQSGIGRMRAVSLDDSNEEIRIPTSGRLLGCARSAYIILDLLRRTSMGIISGAYTSNNLSQSNFALAITLIQFMCLFILKPYIQKGLHIVESISLLCEVGIFTICIRLNGSNPTEAKTLGFLMLAFLFLVFIAQIINEWYAIINGILRLSQIQKNSFKLGLKFVAKGLVFPFLPRTHWSRVIPGSLQPIAGLAPVLQSPETEYRRRGTKGSNADPFSAMTATVVPVLSPGSPGLDITQTVGLPPADTTIVQQRAVEVKRAKGHKLEPKSELKKLRELAKASFSGDSTGEGASTSYAFRPQSLSPETSLDNPEASTSKFKH</sequence>
<protein>
    <submittedName>
        <fullName evidence="1">Transmembrane protein</fullName>
    </submittedName>
</protein>
<keyword evidence="1" id="KW-0812">Transmembrane</keyword>